<keyword evidence="6 9" id="KW-0238">DNA-binding</keyword>
<dbReference type="SUPFAM" id="SSF56349">
    <property type="entry name" value="DNA breaking-rejoining enzymes"/>
    <property type="match status" value="1"/>
</dbReference>
<dbReference type="CDD" id="cd00798">
    <property type="entry name" value="INT_XerDC_C"/>
    <property type="match status" value="1"/>
</dbReference>
<dbReference type="InterPro" id="IPR044068">
    <property type="entry name" value="CB"/>
</dbReference>
<dbReference type="GO" id="GO:0007059">
    <property type="term" value="P:chromosome segregation"/>
    <property type="evidence" value="ECO:0007669"/>
    <property type="project" value="UniProtKB-KW"/>
</dbReference>
<keyword evidence="5" id="KW-0229">DNA integration</keyword>
<evidence type="ECO:0000256" key="5">
    <source>
        <dbReference type="ARBA" id="ARBA00022908"/>
    </source>
</evidence>
<evidence type="ECO:0000259" key="11">
    <source>
        <dbReference type="PROSITE" id="PS51900"/>
    </source>
</evidence>
<comment type="subcellular location">
    <subcellularLocation>
        <location evidence="1">Cytoplasm</location>
    </subcellularLocation>
</comment>
<dbReference type="PANTHER" id="PTHR30349">
    <property type="entry name" value="PHAGE INTEGRASE-RELATED"/>
    <property type="match status" value="1"/>
</dbReference>
<dbReference type="STRING" id="1618573.UT19_C0018G0006"/>
<organism evidence="12 13">
    <name type="scientific">Candidatus Woesebacteria bacterium GW2011_GWB1_39_10b</name>
    <dbReference type="NCBI Taxonomy" id="1618573"/>
    <lineage>
        <taxon>Bacteria</taxon>
        <taxon>Candidatus Woeseibacteriota</taxon>
    </lineage>
</organism>
<evidence type="ECO:0000256" key="9">
    <source>
        <dbReference type="PROSITE-ProRule" id="PRU01248"/>
    </source>
</evidence>
<dbReference type="InterPro" id="IPR002104">
    <property type="entry name" value="Integrase_catalytic"/>
</dbReference>
<dbReference type="Gene3D" id="1.10.443.10">
    <property type="entry name" value="Intergrase catalytic core"/>
    <property type="match status" value="1"/>
</dbReference>
<protein>
    <submittedName>
        <fullName evidence="12">Tyrosine recombinase xerD</fullName>
    </submittedName>
</protein>
<evidence type="ECO:0000256" key="6">
    <source>
        <dbReference type="ARBA" id="ARBA00023125"/>
    </source>
</evidence>
<evidence type="ECO:0000256" key="4">
    <source>
        <dbReference type="ARBA" id="ARBA00022829"/>
    </source>
</evidence>
<dbReference type="PANTHER" id="PTHR30349:SF77">
    <property type="entry name" value="TYROSINE RECOMBINASE XERC"/>
    <property type="match status" value="1"/>
</dbReference>
<gene>
    <name evidence="12" type="ORF">UT19_C0018G0006</name>
</gene>
<keyword evidence="7" id="KW-0233">DNA recombination</keyword>
<dbReference type="InterPro" id="IPR050090">
    <property type="entry name" value="Tyrosine_recombinase_XerCD"/>
</dbReference>
<dbReference type="EMBL" id="LBVW01000018">
    <property type="protein sequence ID" value="KKQ93121.1"/>
    <property type="molecule type" value="Genomic_DNA"/>
</dbReference>
<dbReference type="NCBIfam" id="NF040815">
    <property type="entry name" value="recomb_XerA_Arch"/>
    <property type="match status" value="1"/>
</dbReference>
<dbReference type="InterPro" id="IPR013762">
    <property type="entry name" value="Integrase-like_cat_sf"/>
</dbReference>
<keyword evidence="2" id="KW-0963">Cytoplasm</keyword>
<feature type="domain" description="Tyr recombinase" evidence="10">
    <location>
        <begin position="123"/>
        <end position="310"/>
    </location>
</feature>
<keyword evidence="3" id="KW-0132">Cell division</keyword>
<evidence type="ECO:0000313" key="12">
    <source>
        <dbReference type="EMBL" id="KKQ93121.1"/>
    </source>
</evidence>
<dbReference type="Pfam" id="PF02899">
    <property type="entry name" value="Phage_int_SAM_1"/>
    <property type="match status" value="1"/>
</dbReference>
<dbReference type="PROSITE" id="PS51900">
    <property type="entry name" value="CB"/>
    <property type="match status" value="1"/>
</dbReference>
<reference evidence="12 13" key="1">
    <citation type="journal article" date="2015" name="Nature">
        <title>rRNA introns, odd ribosomes, and small enigmatic genomes across a large radiation of phyla.</title>
        <authorList>
            <person name="Brown C.T."/>
            <person name="Hug L.A."/>
            <person name="Thomas B.C."/>
            <person name="Sharon I."/>
            <person name="Castelle C.J."/>
            <person name="Singh A."/>
            <person name="Wilkins M.J."/>
            <person name="Williams K.H."/>
            <person name="Banfield J.F."/>
        </authorList>
    </citation>
    <scope>NUCLEOTIDE SEQUENCE [LARGE SCALE GENOMIC DNA]</scope>
</reference>
<sequence>MPADAQTSQSEIGRKIDEFLEYLEVEKGSSPLTIRNYKHYLKRFMGWLTKEGIRLNLNDINPEVVRQYRVYLSRLTDGKDGTLSRKTQGYHVIALRSFLRWLIKNDFKVMSPDKIDLPKIPERTVKFLSGDQVDRLLNAPSLSTIQGKRDKAILEVLFSTGLRVSELTKLDRDKVDLERREFGIVGKGGKARVVFLSSRAVNWLENYLKARPDKYKPLFIHHKGKPSPTTPDEKMRLTPRSVQRMIKKYGEKMKLPVDVTPHVLRHSFATDLLMAGADLRSVQEMLGHKNVSTTQIYTHVTHKHLKDVHEAFHGRGK</sequence>
<dbReference type="AlphaFoldDB" id="A0A0G0PV07"/>
<dbReference type="InterPro" id="IPR004107">
    <property type="entry name" value="Integrase_SAM-like_N"/>
</dbReference>
<name>A0A0G0PV07_9BACT</name>
<dbReference type="GO" id="GO:0015074">
    <property type="term" value="P:DNA integration"/>
    <property type="evidence" value="ECO:0007669"/>
    <property type="project" value="UniProtKB-KW"/>
</dbReference>
<accession>A0A0G0PV07</accession>
<dbReference type="GO" id="GO:0051301">
    <property type="term" value="P:cell division"/>
    <property type="evidence" value="ECO:0007669"/>
    <property type="project" value="UniProtKB-KW"/>
</dbReference>
<comment type="caution">
    <text evidence="12">The sequence shown here is derived from an EMBL/GenBank/DDBJ whole genome shotgun (WGS) entry which is preliminary data.</text>
</comment>
<dbReference type="GO" id="GO:0005737">
    <property type="term" value="C:cytoplasm"/>
    <property type="evidence" value="ECO:0007669"/>
    <property type="project" value="UniProtKB-SubCell"/>
</dbReference>
<keyword evidence="4" id="KW-0159">Chromosome partition</keyword>
<feature type="domain" description="Core-binding (CB)" evidence="11">
    <location>
        <begin position="10"/>
        <end position="103"/>
    </location>
</feature>
<dbReference type="PROSITE" id="PS51898">
    <property type="entry name" value="TYR_RECOMBINASE"/>
    <property type="match status" value="1"/>
</dbReference>
<dbReference type="Gene3D" id="1.10.150.130">
    <property type="match status" value="1"/>
</dbReference>
<dbReference type="InterPro" id="IPR011010">
    <property type="entry name" value="DNA_brk_join_enz"/>
</dbReference>
<dbReference type="Pfam" id="PF00589">
    <property type="entry name" value="Phage_integrase"/>
    <property type="match status" value="1"/>
</dbReference>
<evidence type="ECO:0000256" key="3">
    <source>
        <dbReference type="ARBA" id="ARBA00022618"/>
    </source>
</evidence>
<evidence type="ECO:0000313" key="13">
    <source>
        <dbReference type="Proteomes" id="UP000034932"/>
    </source>
</evidence>
<dbReference type="InterPro" id="IPR010998">
    <property type="entry name" value="Integrase_recombinase_N"/>
</dbReference>
<dbReference type="GO" id="GO:0003677">
    <property type="term" value="F:DNA binding"/>
    <property type="evidence" value="ECO:0007669"/>
    <property type="project" value="UniProtKB-UniRule"/>
</dbReference>
<keyword evidence="8" id="KW-0131">Cell cycle</keyword>
<evidence type="ECO:0000256" key="1">
    <source>
        <dbReference type="ARBA" id="ARBA00004496"/>
    </source>
</evidence>
<dbReference type="Proteomes" id="UP000034932">
    <property type="component" value="Unassembled WGS sequence"/>
</dbReference>
<evidence type="ECO:0000259" key="10">
    <source>
        <dbReference type="PROSITE" id="PS51898"/>
    </source>
</evidence>
<evidence type="ECO:0000256" key="2">
    <source>
        <dbReference type="ARBA" id="ARBA00022490"/>
    </source>
</evidence>
<dbReference type="GO" id="GO:0006310">
    <property type="term" value="P:DNA recombination"/>
    <property type="evidence" value="ECO:0007669"/>
    <property type="project" value="UniProtKB-KW"/>
</dbReference>
<evidence type="ECO:0000256" key="8">
    <source>
        <dbReference type="ARBA" id="ARBA00023306"/>
    </source>
</evidence>
<evidence type="ECO:0000256" key="7">
    <source>
        <dbReference type="ARBA" id="ARBA00023172"/>
    </source>
</evidence>
<proteinExistence type="predicted"/>